<name>A0ABT6FG77_9BACT</name>
<dbReference type="SUPFAM" id="SSF52025">
    <property type="entry name" value="PA domain"/>
    <property type="match status" value="1"/>
</dbReference>
<evidence type="ECO:0000313" key="5">
    <source>
        <dbReference type="EMBL" id="MDG3006570.1"/>
    </source>
</evidence>
<evidence type="ECO:0000259" key="2">
    <source>
        <dbReference type="Pfam" id="PF02225"/>
    </source>
</evidence>
<accession>A0ABT6FG77</accession>
<feature type="domain" description="Transferrin receptor-like dimerisation" evidence="3">
    <location>
        <begin position="643"/>
        <end position="754"/>
    </location>
</feature>
<feature type="domain" description="Peptidase M28" evidence="4">
    <location>
        <begin position="355"/>
        <end position="457"/>
    </location>
</feature>
<comment type="caution">
    <text evidence="5">The sequence shown here is derived from an EMBL/GenBank/DDBJ whole genome shotgun (WGS) entry which is preliminary data.</text>
</comment>
<protein>
    <submittedName>
        <fullName evidence="5">M28 family metallopeptidase</fullName>
    </submittedName>
</protein>
<proteinExistence type="inferred from homology"/>
<dbReference type="SUPFAM" id="SSF47672">
    <property type="entry name" value="Transferrin receptor-like dimerisation domain"/>
    <property type="match status" value="1"/>
</dbReference>
<organism evidence="5 6">
    <name type="scientific">Paludisphaera mucosa</name>
    <dbReference type="NCBI Taxonomy" id="3030827"/>
    <lineage>
        <taxon>Bacteria</taxon>
        <taxon>Pseudomonadati</taxon>
        <taxon>Planctomycetota</taxon>
        <taxon>Planctomycetia</taxon>
        <taxon>Isosphaerales</taxon>
        <taxon>Isosphaeraceae</taxon>
        <taxon>Paludisphaera</taxon>
    </lineage>
</organism>
<dbReference type="EMBL" id="JARRAG010000002">
    <property type="protein sequence ID" value="MDG3006570.1"/>
    <property type="molecule type" value="Genomic_DNA"/>
</dbReference>
<reference evidence="5 6" key="1">
    <citation type="submission" date="2023-03" db="EMBL/GenBank/DDBJ databases">
        <title>Paludisphaera mucosa sp. nov. a novel planctomycete from northern fen.</title>
        <authorList>
            <person name="Ivanova A."/>
        </authorList>
    </citation>
    <scope>NUCLEOTIDE SEQUENCE [LARGE SCALE GENOMIC DNA]</scope>
    <source>
        <strain evidence="5 6">Pla2</strain>
    </source>
</reference>
<dbReference type="CDD" id="cd02121">
    <property type="entry name" value="PA_GCPII_like"/>
    <property type="match status" value="1"/>
</dbReference>
<dbReference type="Pfam" id="PF02225">
    <property type="entry name" value="PA"/>
    <property type="match status" value="1"/>
</dbReference>
<feature type="domain" description="PA" evidence="2">
    <location>
        <begin position="153"/>
        <end position="238"/>
    </location>
</feature>
<gene>
    <name evidence="5" type="ORF">PZE19_22595</name>
</gene>
<dbReference type="InterPro" id="IPR039373">
    <property type="entry name" value="Peptidase_M28B"/>
</dbReference>
<dbReference type="Gene3D" id="1.20.930.40">
    <property type="entry name" value="Transferrin receptor-like, dimerisation domain"/>
    <property type="match status" value="1"/>
</dbReference>
<evidence type="ECO:0000313" key="6">
    <source>
        <dbReference type="Proteomes" id="UP001216907"/>
    </source>
</evidence>
<dbReference type="InterPro" id="IPR007484">
    <property type="entry name" value="Peptidase_M28"/>
</dbReference>
<dbReference type="PANTHER" id="PTHR10404:SF46">
    <property type="entry name" value="VACUOLAR PROTEIN SORTING-ASSOCIATED PROTEIN 70"/>
    <property type="match status" value="1"/>
</dbReference>
<comment type="similarity">
    <text evidence="1">Belongs to the peptidase M28 family. M28B subfamily.</text>
</comment>
<sequence>MPGFRRSALLLPLLLGLPTSRLHGEEPPPLGFAPASRAAHLEAERRAAAVPTPNSARNWLRTLTAEPHPAATAADERTAKFVRDKLQEWGWKAEIVPYEVLLNQPSAPPTLGIDRPEGMDLDLEEKPIAADKDSANSAALPAFHGFGVSGTASGQVVYANYGRPEDFKALEDLGIDVRDKIVLCRYGGLFRGLKVLNAQKRGARGILIYSDPGDDGYAKGDVYPDGPFRPESAVQRGSVQFLSLGPGDPSTPNGPSIAGAPRLPIDARFGFPLQEADAVADWEAKTKLKRAEYFATIPSLPIGYGSANEILSRLAGPGVPNGWQGGLPLSYHVGAGPAEVTMTVSNEYKVRTIWNVIATLPGAVEPDRWVMLGNHRDAWVHGAVDPGSGTAATLEVCRALGKAVKDGWKPRRTIVYASWDAEEYGLIGSTEWAEQFAADVDRKAALMLNVDSAVSGAELDMGGVPSLRDLVLESAAAVTDPRSGKALRDVWTDSKRSGWVASSPLLLADPFWARDGKAPAPLGFIPQMAPLGSGSDYTAFLDHLGVPSLDVGFSGRYGVYHSNYDDFAWMEKFGDPEFLTHATAARLYIAIVMRAAGADVLPFRFTPYADALRSYVDELRMLRARQVRKASAPAADEGFEGLAALADSVLAFDVDARKLDDALNALGRQDGSRPEKLEALNAALTRIERAFLMPDGLAGRSWFKHAVYAPGLTTGYACWPLPAVREGIETDRPELLKTGVPATTQAIARAAAAIRAAAAVAAQP</sequence>
<evidence type="ECO:0000256" key="1">
    <source>
        <dbReference type="ARBA" id="ARBA00005634"/>
    </source>
</evidence>
<evidence type="ECO:0000259" key="3">
    <source>
        <dbReference type="Pfam" id="PF04253"/>
    </source>
</evidence>
<dbReference type="InterPro" id="IPR036757">
    <property type="entry name" value="TFR-like_dimer_dom_sf"/>
</dbReference>
<keyword evidence="6" id="KW-1185">Reference proteome</keyword>
<dbReference type="PANTHER" id="PTHR10404">
    <property type="entry name" value="N-ACETYLATED-ALPHA-LINKED ACIDIC DIPEPTIDASE"/>
    <property type="match status" value="1"/>
</dbReference>
<dbReference type="InterPro" id="IPR046450">
    <property type="entry name" value="PA_dom_sf"/>
</dbReference>
<dbReference type="InterPro" id="IPR003137">
    <property type="entry name" value="PA_domain"/>
</dbReference>
<evidence type="ECO:0000259" key="4">
    <source>
        <dbReference type="Pfam" id="PF04389"/>
    </source>
</evidence>
<dbReference type="Proteomes" id="UP001216907">
    <property type="component" value="Unassembled WGS sequence"/>
</dbReference>
<dbReference type="Pfam" id="PF04253">
    <property type="entry name" value="TFR_dimer"/>
    <property type="match status" value="1"/>
</dbReference>
<dbReference type="Gene3D" id="3.50.30.30">
    <property type="match status" value="1"/>
</dbReference>
<dbReference type="InterPro" id="IPR007365">
    <property type="entry name" value="TFR-like_dimer_dom"/>
</dbReference>
<dbReference type="CDD" id="cd08022">
    <property type="entry name" value="M28_PSMA_like"/>
    <property type="match status" value="1"/>
</dbReference>
<dbReference type="RefSeq" id="WP_277862866.1">
    <property type="nucleotide sequence ID" value="NZ_JARRAG010000002.1"/>
</dbReference>
<dbReference type="SUPFAM" id="SSF53187">
    <property type="entry name" value="Zn-dependent exopeptidases"/>
    <property type="match status" value="1"/>
</dbReference>
<dbReference type="Pfam" id="PF04389">
    <property type="entry name" value="Peptidase_M28"/>
    <property type="match status" value="1"/>
</dbReference>
<dbReference type="Gene3D" id="3.40.630.10">
    <property type="entry name" value="Zn peptidases"/>
    <property type="match status" value="1"/>
</dbReference>